<dbReference type="AlphaFoldDB" id="A0A5A7QJL2"/>
<name>A0A5A7QJL2_STRAF</name>
<feature type="region of interest" description="Disordered" evidence="1">
    <location>
        <begin position="21"/>
        <end position="42"/>
    </location>
</feature>
<evidence type="ECO:0000313" key="3">
    <source>
        <dbReference type="Proteomes" id="UP000325081"/>
    </source>
</evidence>
<reference evidence="3" key="1">
    <citation type="journal article" date="2019" name="Curr. Biol.">
        <title>Genome Sequence of Striga asiatica Provides Insight into the Evolution of Plant Parasitism.</title>
        <authorList>
            <person name="Yoshida S."/>
            <person name="Kim S."/>
            <person name="Wafula E.K."/>
            <person name="Tanskanen J."/>
            <person name="Kim Y.M."/>
            <person name="Honaas L."/>
            <person name="Yang Z."/>
            <person name="Spallek T."/>
            <person name="Conn C.E."/>
            <person name="Ichihashi Y."/>
            <person name="Cheong K."/>
            <person name="Cui S."/>
            <person name="Der J.P."/>
            <person name="Gundlach H."/>
            <person name="Jiao Y."/>
            <person name="Hori C."/>
            <person name="Ishida J.K."/>
            <person name="Kasahara H."/>
            <person name="Kiba T."/>
            <person name="Kim M.S."/>
            <person name="Koo N."/>
            <person name="Laohavisit A."/>
            <person name="Lee Y.H."/>
            <person name="Lumba S."/>
            <person name="McCourt P."/>
            <person name="Mortimer J.C."/>
            <person name="Mutuku J.M."/>
            <person name="Nomura T."/>
            <person name="Sasaki-Sekimoto Y."/>
            <person name="Seto Y."/>
            <person name="Wang Y."/>
            <person name="Wakatake T."/>
            <person name="Sakakibara H."/>
            <person name="Demura T."/>
            <person name="Yamaguchi S."/>
            <person name="Yoneyama K."/>
            <person name="Manabe R.I."/>
            <person name="Nelson D.C."/>
            <person name="Schulman A.H."/>
            <person name="Timko M.P."/>
            <person name="dePamphilis C.W."/>
            <person name="Choi D."/>
            <person name="Shirasu K."/>
        </authorList>
    </citation>
    <scope>NUCLEOTIDE SEQUENCE [LARGE SCALE GENOMIC DNA]</scope>
    <source>
        <strain evidence="3">cv. UVA1</strain>
    </source>
</reference>
<comment type="caution">
    <text evidence="2">The sequence shown here is derived from an EMBL/GenBank/DDBJ whole genome shotgun (WGS) entry which is preliminary data.</text>
</comment>
<keyword evidence="3" id="KW-1185">Reference proteome</keyword>
<organism evidence="2 3">
    <name type="scientific">Striga asiatica</name>
    <name type="common">Asiatic witchweed</name>
    <name type="synonym">Buchnera asiatica</name>
    <dbReference type="NCBI Taxonomy" id="4170"/>
    <lineage>
        <taxon>Eukaryota</taxon>
        <taxon>Viridiplantae</taxon>
        <taxon>Streptophyta</taxon>
        <taxon>Embryophyta</taxon>
        <taxon>Tracheophyta</taxon>
        <taxon>Spermatophyta</taxon>
        <taxon>Magnoliopsida</taxon>
        <taxon>eudicotyledons</taxon>
        <taxon>Gunneridae</taxon>
        <taxon>Pentapetalae</taxon>
        <taxon>asterids</taxon>
        <taxon>lamiids</taxon>
        <taxon>Lamiales</taxon>
        <taxon>Orobanchaceae</taxon>
        <taxon>Buchnereae</taxon>
        <taxon>Striga</taxon>
    </lineage>
</organism>
<evidence type="ECO:0000256" key="1">
    <source>
        <dbReference type="SAM" id="MobiDB-lite"/>
    </source>
</evidence>
<sequence>MSTVVEDTYPQTELKLSLMSRNNQTNKEKNYSNHSNAIDSRILPEPMKEPKFRCETTAPIAIFTGKLLVLCSSFHIFRSEKILSNLSRSTVDMLSGNRCCSTKFSAQASE</sequence>
<proteinExistence type="predicted"/>
<dbReference type="Proteomes" id="UP000325081">
    <property type="component" value="Unassembled WGS sequence"/>
</dbReference>
<accession>A0A5A7QJL2</accession>
<dbReference type="EMBL" id="BKCP01007181">
    <property type="protein sequence ID" value="GER45240.1"/>
    <property type="molecule type" value="Genomic_DNA"/>
</dbReference>
<evidence type="ECO:0000313" key="2">
    <source>
        <dbReference type="EMBL" id="GER45240.1"/>
    </source>
</evidence>
<gene>
    <name evidence="2" type="ORF">STAS_22162</name>
</gene>
<protein>
    <submittedName>
        <fullName evidence="2">HTH-type transcriptional regulator CbbR</fullName>
    </submittedName>
</protein>